<evidence type="ECO:0000313" key="2">
    <source>
        <dbReference type="Proteomes" id="UP000607435"/>
    </source>
</evidence>
<sequence length="143" mass="16150">MKTKNSLNQLAVVVILILFLIPASSWSQKRIKPPKRASKVASVDQFVNHSFDLYHKVFVYDSLVKAGVDVPSEIEDELVERAEQNIDSLWQVVPDIVDDISDASFMKQAKATLNLNRAKKALKFCSTTVKAYFMGTEEEEDDN</sequence>
<reference evidence="1 2" key="1">
    <citation type="submission" date="2020-08" db="EMBL/GenBank/DDBJ databases">
        <title>Winogradskyella ouciana sp. nov., isolated from the hadal seawater of the Mariana Trench.</title>
        <authorList>
            <person name="He X."/>
        </authorList>
    </citation>
    <scope>NUCLEOTIDE SEQUENCE [LARGE SCALE GENOMIC DNA]</scope>
    <source>
        <strain evidence="1 2">KCTC 22026</strain>
    </source>
</reference>
<keyword evidence="2" id="KW-1185">Reference proteome</keyword>
<dbReference type="EMBL" id="JACOME010000002">
    <property type="protein sequence ID" value="MBC3846749.1"/>
    <property type="molecule type" value="Genomic_DNA"/>
</dbReference>
<dbReference type="RefSeq" id="WP_186845857.1">
    <property type="nucleotide sequence ID" value="NZ_JACOME010000002.1"/>
</dbReference>
<name>A0ABR6Y266_9FLAO</name>
<evidence type="ECO:0000313" key="1">
    <source>
        <dbReference type="EMBL" id="MBC3846749.1"/>
    </source>
</evidence>
<comment type="caution">
    <text evidence="1">The sequence shown here is derived from an EMBL/GenBank/DDBJ whole genome shotgun (WGS) entry which is preliminary data.</text>
</comment>
<proteinExistence type="predicted"/>
<accession>A0ABR6Y266</accession>
<dbReference type="Proteomes" id="UP000607435">
    <property type="component" value="Unassembled WGS sequence"/>
</dbReference>
<gene>
    <name evidence="1" type="ORF">H6H04_10195</name>
</gene>
<protein>
    <submittedName>
        <fullName evidence="1">Uncharacterized protein</fullName>
    </submittedName>
</protein>
<organism evidence="1 2">
    <name type="scientific">Winogradskyella echinorum</name>
    <dbReference type="NCBI Taxonomy" id="538189"/>
    <lineage>
        <taxon>Bacteria</taxon>
        <taxon>Pseudomonadati</taxon>
        <taxon>Bacteroidota</taxon>
        <taxon>Flavobacteriia</taxon>
        <taxon>Flavobacteriales</taxon>
        <taxon>Flavobacteriaceae</taxon>
        <taxon>Winogradskyella</taxon>
    </lineage>
</organism>